<evidence type="ECO:0000313" key="3">
    <source>
        <dbReference type="Proteomes" id="UP001056855"/>
    </source>
</evidence>
<proteinExistence type="predicted"/>
<dbReference type="RefSeq" id="WP_254160077.1">
    <property type="nucleotide sequence ID" value="NZ_CP100355.1"/>
</dbReference>
<sequence length="170" mass="18447">MSVEHDVLPFVDNLVYEPEQVHDHGVDLTVAAVYEVAGPGRLDFGGDELEDADLEPVSTEPRNQGDEYEWWTLEGGQYVIQYNEFLTGAEDDGPLVLQPRHELLARGGSHPTVHVFSHLPLLPLSVPAGGIRIKENARVSTLLALDSGKGSRTGRAGGSEPVDARGDVDR</sequence>
<dbReference type="Proteomes" id="UP001056855">
    <property type="component" value="Chromosome"/>
</dbReference>
<accession>A0A9E7NE59</accession>
<dbReference type="GeneID" id="73290036"/>
<organism evidence="2 3">
    <name type="scientific">Natronosalvus rutilus</name>
    <dbReference type="NCBI Taxonomy" id="2953753"/>
    <lineage>
        <taxon>Archaea</taxon>
        <taxon>Methanobacteriati</taxon>
        <taxon>Methanobacteriota</taxon>
        <taxon>Stenosarchaea group</taxon>
        <taxon>Halobacteria</taxon>
        <taxon>Halobacteriales</taxon>
        <taxon>Natrialbaceae</taxon>
        <taxon>Natronosalvus</taxon>
    </lineage>
</organism>
<reference evidence="2" key="1">
    <citation type="submission" date="2022-06" db="EMBL/GenBank/DDBJ databases">
        <title>Diverse halophilic archaea isolated from saline environments.</title>
        <authorList>
            <person name="Cui H.-L."/>
        </authorList>
    </citation>
    <scope>NUCLEOTIDE SEQUENCE</scope>
    <source>
        <strain evidence="2">WLHS1</strain>
    </source>
</reference>
<evidence type="ECO:0000313" key="2">
    <source>
        <dbReference type="EMBL" id="UTF55233.1"/>
    </source>
</evidence>
<gene>
    <name evidence="2" type="ORF">NGM29_08280</name>
</gene>
<evidence type="ECO:0000256" key="1">
    <source>
        <dbReference type="SAM" id="MobiDB-lite"/>
    </source>
</evidence>
<dbReference type="EMBL" id="CP100355">
    <property type="protein sequence ID" value="UTF55233.1"/>
    <property type="molecule type" value="Genomic_DNA"/>
</dbReference>
<name>A0A9E7NE59_9EURY</name>
<feature type="region of interest" description="Disordered" evidence="1">
    <location>
        <begin position="147"/>
        <end position="170"/>
    </location>
</feature>
<dbReference type="KEGG" id="sawl:NGM29_08280"/>
<protein>
    <submittedName>
        <fullName evidence="2">dCTP deaminase</fullName>
    </submittedName>
</protein>
<keyword evidence="3" id="KW-1185">Reference proteome</keyword>
<dbReference type="AlphaFoldDB" id="A0A9E7NE59"/>